<name>A0A931B3I4_9ACTN</name>
<comment type="subunit">
    <text evidence="2">Interacts transiently with the RNA polymerase catalytic core formed by RpoA, RpoB, RpoC and RpoZ (2 alpha, 1 beta, 1 beta' and 1 omega subunit) to form the RNA polymerase holoenzyme that can initiate transcription.</text>
</comment>
<dbReference type="SUPFAM" id="SSF88659">
    <property type="entry name" value="Sigma3 and sigma4 domains of RNA polymerase sigma factors"/>
    <property type="match status" value="1"/>
</dbReference>
<feature type="domain" description="RNA polymerase sigma-70 region 2" evidence="6">
    <location>
        <begin position="11"/>
        <end position="48"/>
    </location>
</feature>
<dbReference type="InterPro" id="IPR013325">
    <property type="entry name" value="RNA_pol_sigma_r2"/>
</dbReference>
<comment type="similarity">
    <text evidence="1">Belongs to the sigma-70 factor family. ECF subfamily.</text>
</comment>
<evidence type="ECO:0000256" key="5">
    <source>
        <dbReference type="ARBA" id="ARBA00023163"/>
    </source>
</evidence>
<dbReference type="Gene3D" id="3.10.450.50">
    <property type="match status" value="1"/>
</dbReference>
<dbReference type="InterPro" id="IPR036388">
    <property type="entry name" value="WH-like_DNA-bd_sf"/>
</dbReference>
<dbReference type="EMBL" id="JADPRT010000006">
    <property type="protein sequence ID" value="MBF9069684.1"/>
    <property type="molecule type" value="Genomic_DNA"/>
</dbReference>
<evidence type="ECO:0000256" key="3">
    <source>
        <dbReference type="ARBA" id="ARBA00023015"/>
    </source>
</evidence>
<dbReference type="RefSeq" id="WP_196194853.1">
    <property type="nucleotide sequence ID" value="NZ_JADPRT010000006.1"/>
</dbReference>
<dbReference type="GO" id="GO:0003677">
    <property type="term" value="F:DNA binding"/>
    <property type="evidence" value="ECO:0007669"/>
    <property type="project" value="InterPro"/>
</dbReference>
<keyword evidence="5" id="KW-0804">Transcription</keyword>
<dbReference type="Gene3D" id="1.10.10.10">
    <property type="entry name" value="Winged helix-like DNA-binding domain superfamily/Winged helix DNA-binding domain"/>
    <property type="match status" value="1"/>
</dbReference>
<organism evidence="8 9">
    <name type="scientific">Streptacidiphilus fuscans</name>
    <dbReference type="NCBI Taxonomy" id="2789292"/>
    <lineage>
        <taxon>Bacteria</taxon>
        <taxon>Bacillati</taxon>
        <taxon>Actinomycetota</taxon>
        <taxon>Actinomycetes</taxon>
        <taxon>Kitasatosporales</taxon>
        <taxon>Streptomycetaceae</taxon>
        <taxon>Streptacidiphilus</taxon>
    </lineage>
</organism>
<reference evidence="8" key="1">
    <citation type="submission" date="2020-11" db="EMBL/GenBank/DDBJ databases">
        <title>Isolation and identification of active actinomycetes.</title>
        <authorList>
            <person name="Yu B."/>
        </authorList>
    </citation>
    <scope>NUCLEOTIDE SEQUENCE</scope>
    <source>
        <strain evidence="8">NEAU-YB345</strain>
    </source>
</reference>
<evidence type="ECO:0000259" key="6">
    <source>
        <dbReference type="Pfam" id="PF04542"/>
    </source>
</evidence>
<dbReference type="InterPro" id="IPR014284">
    <property type="entry name" value="RNA_pol_sigma-70_dom"/>
</dbReference>
<dbReference type="InterPro" id="IPR032710">
    <property type="entry name" value="NTF2-like_dom_sf"/>
</dbReference>
<evidence type="ECO:0000313" key="8">
    <source>
        <dbReference type="EMBL" id="MBF9069684.1"/>
    </source>
</evidence>
<dbReference type="AlphaFoldDB" id="A0A931B3I4"/>
<dbReference type="InterPro" id="IPR007627">
    <property type="entry name" value="RNA_pol_sigma70_r2"/>
</dbReference>
<dbReference type="SUPFAM" id="SSF54427">
    <property type="entry name" value="NTF2-like"/>
    <property type="match status" value="1"/>
</dbReference>
<dbReference type="GO" id="GO:0006352">
    <property type="term" value="P:DNA-templated transcription initiation"/>
    <property type="evidence" value="ECO:0007669"/>
    <property type="project" value="InterPro"/>
</dbReference>
<keyword evidence="9" id="KW-1185">Reference proteome</keyword>
<dbReference type="SUPFAM" id="SSF88946">
    <property type="entry name" value="Sigma2 domain of RNA polymerase sigma factors"/>
    <property type="match status" value="1"/>
</dbReference>
<protein>
    <submittedName>
        <fullName evidence="8">Sigma-70 family RNA polymerase sigma factor</fullName>
    </submittedName>
</protein>
<accession>A0A931B3I4</accession>
<evidence type="ECO:0000313" key="9">
    <source>
        <dbReference type="Proteomes" id="UP000657385"/>
    </source>
</evidence>
<dbReference type="InterPro" id="IPR013324">
    <property type="entry name" value="RNA_pol_sigma_r3/r4-like"/>
</dbReference>
<keyword evidence="3" id="KW-0805">Transcription regulation</keyword>
<evidence type="ECO:0000256" key="4">
    <source>
        <dbReference type="ARBA" id="ARBA00023082"/>
    </source>
</evidence>
<dbReference type="InterPro" id="IPR052704">
    <property type="entry name" value="ECF_Sigma-70_Domain"/>
</dbReference>
<evidence type="ECO:0000256" key="1">
    <source>
        <dbReference type="ARBA" id="ARBA00010641"/>
    </source>
</evidence>
<dbReference type="Pfam" id="PF04542">
    <property type="entry name" value="Sigma70_r2"/>
    <property type="match status" value="1"/>
</dbReference>
<keyword evidence="4" id="KW-0731">Sigma factor</keyword>
<dbReference type="PANTHER" id="PTHR30173:SF43">
    <property type="entry name" value="ECF RNA POLYMERASE SIGMA FACTOR SIGI-RELATED"/>
    <property type="match status" value="1"/>
</dbReference>
<proteinExistence type="inferred from homology"/>
<sequence length="327" mass="35594">MDDREELSRRFEAERSRLRAVAYRMLGSLAEAEDAVQEAWLRLDRATRAGQATGTDTGTSTDTDADAEEIENLAGWLTTTVGRICLNQLRSRERRREDALDAAVVEPTLGREAAAEQHPADPEQEALLADEVGLAMLVVLDTLTPAERFAFVLHDMFAVPFDDIGPMMERTSASVRQLASRARRRVRGVTVIPQPDPDRRRQVVSAYLTACRGGDFEALVTLLDPDVVIRADAAAGPTPHPISLSGARIVAKAALGSKDRAQVTEEALVNGDYALVMAPLGRLAVVLTFAFTEGPDARITEINVIGDPERLQTLEFGVLDLPEEPGD</sequence>
<dbReference type="GO" id="GO:0016987">
    <property type="term" value="F:sigma factor activity"/>
    <property type="evidence" value="ECO:0007669"/>
    <property type="project" value="UniProtKB-KW"/>
</dbReference>
<dbReference type="NCBIfam" id="TIGR02937">
    <property type="entry name" value="sigma70-ECF"/>
    <property type="match status" value="1"/>
</dbReference>
<evidence type="ECO:0000256" key="2">
    <source>
        <dbReference type="ARBA" id="ARBA00011344"/>
    </source>
</evidence>
<dbReference type="Proteomes" id="UP000657385">
    <property type="component" value="Unassembled WGS sequence"/>
</dbReference>
<dbReference type="Gene3D" id="1.10.1740.10">
    <property type="match status" value="1"/>
</dbReference>
<dbReference type="PANTHER" id="PTHR30173">
    <property type="entry name" value="SIGMA 19 FACTOR"/>
    <property type="match status" value="1"/>
</dbReference>
<dbReference type="InterPro" id="IPR013249">
    <property type="entry name" value="RNA_pol_sigma70_r4_t2"/>
</dbReference>
<dbReference type="Pfam" id="PF08281">
    <property type="entry name" value="Sigma70_r4_2"/>
    <property type="match status" value="1"/>
</dbReference>
<evidence type="ECO:0000259" key="7">
    <source>
        <dbReference type="Pfam" id="PF08281"/>
    </source>
</evidence>
<gene>
    <name evidence="8" type="ORF">I2501_16790</name>
</gene>
<comment type="caution">
    <text evidence="8">The sequence shown here is derived from an EMBL/GenBank/DDBJ whole genome shotgun (WGS) entry which is preliminary data.</text>
</comment>
<feature type="domain" description="RNA polymerase sigma factor 70 region 4 type 2" evidence="7">
    <location>
        <begin position="137"/>
        <end position="185"/>
    </location>
</feature>